<evidence type="ECO:0000313" key="1">
    <source>
        <dbReference type="EMBL" id="UZA02058.1"/>
    </source>
</evidence>
<name>A0ABY6M4G5_MORBO</name>
<organism evidence="1 2">
    <name type="scientific">Moraxella bovis</name>
    <dbReference type="NCBI Taxonomy" id="476"/>
    <lineage>
        <taxon>Bacteria</taxon>
        <taxon>Pseudomonadati</taxon>
        <taxon>Pseudomonadota</taxon>
        <taxon>Gammaproteobacteria</taxon>
        <taxon>Moraxellales</taxon>
        <taxon>Moraxellaceae</taxon>
        <taxon>Moraxella</taxon>
    </lineage>
</organism>
<sequence>MHHAHQIKEAQDEFWGVMGEFSSVLERLGELQIRLEKSEQCVYVLQRGLMNH</sequence>
<dbReference type="Proteomes" id="UP001163632">
    <property type="component" value="Chromosome"/>
</dbReference>
<gene>
    <name evidence="1" type="ORF">LP092_08610</name>
</gene>
<reference evidence="1" key="1">
    <citation type="journal article" date="2022" name="BMC Microbiol.">
        <title>Whole genome sequencing of Moraxella bovis strains from North America reveals two genotypes with different genetic determinants.</title>
        <authorList>
            <person name="Wynn E.L."/>
            <person name="Hille M.M."/>
            <person name="Loy J.D."/>
            <person name="Schuller G."/>
            <person name="Kuhn K.L."/>
            <person name="Dickey A.M."/>
            <person name="Bono J.L."/>
            <person name="Clawson M.L."/>
        </authorList>
    </citation>
    <scope>NUCLEOTIDE SEQUENCE</scope>
    <source>
        <strain evidence="1">SAM102599</strain>
    </source>
</reference>
<protein>
    <submittedName>
        <fullName evidence="1">Uncharacterized protein</fullName>
    </submittedName>
</protein>
<evidence type="ECO:0000313" key="2">
    <source>
        <dbReference type="Proteomes" id="UP001163632"/>
    </source>
</evidence>
<dbReference type="EMBL" id="CP087830">
    <property type="protein sequence ID" value="UZA02058.1"/>
    <property type="molecule type" value="Genomic_DNA"/>
</dbReference>
<accession>A0ABY6M4G5</accession>
<proteinExistence type="predicted"/>
<keyword evidence="2" id="KW-1185">Reference proteome</keyword>
<dbReference type="RefSeq" id="WP_264684438.1">
    <property type="nucleotide sequence ID" value="NZ_CP087798.1"/>
</dbReference>